<comment type="caution">
    <text evidence="2">The sequence shown here is derived from an EMBL/GenBank/DDBJ whole genome shotgun (WGS) entry which is preliminary data.</text>
</comment>
<sequence>MKEIRIYPAEGTWVVRAEGAVIGESREALEVIEGDAPFVIYFPRGDIAMAFLEPSDQGSHCPQRGAATHFHITSPGGQMDNAAYSYQSPPEAMAQIAGHIAFDAGQVTVERV</sequence>
<dbReference type="PANTHER" id="PTHR34310:SF9">
    <property type="entry name" value="BLR5716 PROTEIN"/>
    <property type="match status" value="1"/>
</dbReference>
<keyword evidence="3" id="KW-1185">Reference proteome</keyword>
<reference evidence="2 3" key="1">
    <citation type="journal article" date="2000" name="Arch. Microbiol.">
        <title>Rhodobaca bogoriensis gen. nov. and sp. nov., an alkaliphilic purple nonsulfur bacterium from African Rift Valley soda lakes.</title>
        <authorList>
            <person name="Milford A.D."/>
            <person name="Achenbach L.A."/>
            <person name="Jung D.O."/>
            <person name="Madigan M.T."/>
        </authorList>
    </citation>
    <scope>NUCLEOTIDE SEQUENCE [LARGE SCALE GENOMIC DNA]</scope>
    <source>
        <strain evidence="2 3">2376</strain>
    </source>
</reference>
<evidence type="ECO:0000259" key="1">
    <source>
        <dbReference type="Pfam" id="PF04248"/>
    </source>
</evidence>
<dbReference type="Pfam" id="PF04248">
    <property type="entry name" value="NTP_transf_9"/>
    <property type="match status" value="1"/>
</dbReference>
<dbReference type="RefSeq" id="WP_179904624.1">
    <property type="nucleotide sequence ID" value="NZ_JACBXS010000004.1"/>
</dbReference>
<dbReference type="Gene3D" id="2.170.150.40">
    <property type="entry name" value="Domain of unknown function (DUF427)"/>
    <property type="match status" value="1"/>
</dbReference>
<accession>A0A7Z0HX44</accession>
<dbReference type="PANTHER" id="PTHR34310">
    <property type="entry name" value="DUF427 DOMAIN PROTEIN (AFU_ORTHOLOGUE AFUA_3G02220)"/>
    <property type="match status" value="1"/>
</dbReference>
<evidence type="ECO:0000313" key="3">
    <source>
        <dbReference type="Proteomes" id="UP000529417"/>
    </source>
</evidence>
<gene>
    <name evidence="2" type="ORF">HUK65_02885</name>
</gene>
<dbReference type="AlphaFoldDB" id="A0A7Z0HX44"/>
<dbReference type="EMBL" id="JACBXS010000004">
    <property type="protein sequence ID" value="NYS23923.1"/>
    <property type="molecule type" value="Genomic_DNA"/>
</dbReference>
<proteinExistence type="predicted"/>
<evidence type="ECO:0000313" key="2">
    <source>
        <dbReference type="EMBL" id="NYS23923.1"/>
    </source>
</evidence>
<dbReference type="InterPro" id="IPR007361">
    <property type="entry name" value="DUF427"/>
</dbReference>
<protein>
    <submittedName>
        <fullName evidence="2">DUF427 domain-containing protein</fullName>
    </submittedName>
</protein>
<feature type="domain" description="DUF427" evidence="1">
    <location>
        <begin position="14"/>
        <end position="104"/>
    </location>
</feature>
<organism evidence="2 3">
    <name type="scientific">Rhabdonatronobacter sediminivivens</name>
    <dbReference type="NCBI Taxonomy" id="2743469"/>
    <lineage>
        <taxon>Bacteria</taxon>
        <taxon>Pseudomonadati</taxon>
        <taxon>Pseudomonadota</taxon>
        <taxon>Alphaproteobacteria</taxon>
        <taxon>Rhodobacterales</taxon>
        <taxon>Paracoccaceae</taxon>
        <taxon>Rhabdonatronobacter</taxon>
    </lineage>
</organism>
<dbReference type="InterPro" id="IPR038694">
    <property type="entry name" value="DUF427_sf"/>
</dbReference>
<dbReference type="Proteomes" id="UP000529417">
    <property type="component" value="Unassembled WGS sequence"/>
</dbReference>
<name>A0A7Z0HX44_9RHOB</name>